<sequence length="924" mass="104199">MGSTDILSQALSSITVSKLDQLQQQKTEYETKKRQLLENVASEKNTAKRIKKLLEGSEELHAVGLKRDVFFSNLKKFLDQAEYDPSVSEPLLASYEAELRCHLQAQTNKYEFASLYGDLVTEWIASGTSDVATTPQGSGSVVVGREEMHQQRATWEEYAFKAKETDPKAIRAYLDDVFSSKEAQMALETIRGTLKAYQRDWKLHRHFDESTLTTCINGMLRSDILTEEKRTTLRTFLENKVVLGEIADVLNMRMSNMASWSWGSPLIVEQRRNLNGRYRFYTDEDLLHSIFICYIGLRWATKLREVLEKFVMTGGVWKDDSKPISKADARRRRYFLQERGRRWLDSSVQKRRYDHFASIFLDQLPVSFDERRDTYGGQGGEEGDTKRSHVQVDQELLHRLQAEIIMRTRLGKEMTVIRSDFKWFGPSLSHSSIFAVLDFFGLDAEWMSFFKRVLEASMRFKQDSPDTPARIRKRGTPMSTPLASFFGESILFCVDYAVNQKADGTRLYRLHDDMWLWGSSETCASAWKVVTEFTNIMGLEINQHKTGCAQITKEGNSSTTAAAKKKTQPSSVLPKGDVTWGFLKLDPSTGRFLMNRAEVDKHIKELRLQLSACRSVLDYIQAWNIYGNGYFATNFGQPANCLGRAHIDSMLETFRHIQQALFPGQPGSVGGHLKRTIAARFGPRPGGAGAGAGGSDSGNTDIPDGYLYWPASMGGLGLQDPFIAPLMSRHVTDPDEIMDKYLRREELAYERAKAAFEEGSAATATANAADHDEDDDDAAAAADDDDYDEGNDDSDDGSSDGGGGADWRDAPQYDDLRREGRFMSFEEFTRYREWTSKALGVAYRALMDTPGTASVSASAGVMAALPEKGGKDMWKELSDYAKWVVQLHHKDMTARFGGLEVVDKGLLPTGLMTMLRESRFRWQV</sequence>
<keyword evidence="3" id="KW-0548">Nucleotidyltransferase</keyword>
<name>A0ABQ0G9K9_9PEZI</name>
<dbReference type="Proteomes" id="UP001628179">
    <property type="component" value="Unassembled WGS sequence"/>
</dbReference>
<keyword evidence="3" id="KW-0695">RNA-directed DNA polymerase</keyword>
<keyword evidence="4" id="KW-1185">Reference proteome</keyword>
<keyword evidence="3" id="KW-0808">Transferase</keyword>
<dbReference type="GO" id="GO:0003964">
    <property type="term" value="F:RNA-directed DNA polymerase activity"/>
    <property type="evidence" value="ECO:0007669"/>
    <property type="project" value="UniProtKB-KW"/>
</dbReference>
<dbReference type="GeneID" id="98175218"/>
<evidence type="ECO:0000313" key="4">
    <source>
        <dbReference type="Proteomes" id="UP001628179"/>
    </source>
</evidence>
<evidence type="ECO:0000313" key="3">
    <source>
        <dbReference type="EMBL" id="GAB1314265.1"/>
    </source>
</evidence>
<proteinExistence type="predicted"/>
<dbReference type="RefSeq" id="XP_070915996.1">
    <property type="nucleotide sequence ID" value="XM_071059895.1"/>
</dbReference>
<protein>
    <submittedName>
        <fullName evidence="3">Reverse transcriptase domain-containing protein</fullName>
    </submittedName>
</protein>
<feature type="region of interest" description="Disordered" evidence="2">
    <location>
        <begin position="760"/>
        <end position="811"/>
    </location>
</feature>
<evidence type="ECO:0000256" key="2">
    <source>
        <dbReference type="SAM" id="MobiDB-lite"/>
    </source>
</evidence>
<gene>
    <name evidence="3" type="ORF">MFIFM68171_04475</name>
</gene>
<comment type="caution">
    <text evidence="3">The sequence shown here is derived from an EMBL/GenBank/DDBJ whole genome shotgun (WGS) entry which is preliminary data.</text>
</comment>
<dbReference type="PANTHER" id="PTHR37015">
    <property type="entry name" value="REVERSE TRANSCRIPTASE DOMAIN-CONTAINING PROTEIN"/>
    <property type="match status" value="1"/>
</dbReference>
<dbReference type="PANTHER" id="PTHR37015:SF2">
    <property type="entry name" value="REVERSE TRANSCRIPTASE DOMAIN-CONTAINING PROTEIN"/>
    <property type="match status" value="1"/>
</dbReference>
<evidence type="ECO:0000256" key="1">
    <source>
        <dbReference type="SAM" id="Coils"/>
    </source>
</evidence>
<keyword evidence="1" id="KW-0175">Coiled coil</keyword>
<organism evidence="3 4">
    <name type="scientific">Madurella fahalii</name>
    <dbReference type="NCBI Taxonomy" id="1157608"/>
    <lineage>
        <taxon>Eukaryota</taxon>
        <taxon>Fungi</taxon>
        <taxon>Dikarya</taxon>
        <taxon>Ascomycota</taxon>
        <taxon>Pezizomycotina</taxon>
        <taxon>Sordariomycetes</taxon>
        <taxon>Sordariomycetidae</taxon>
        <taxon>Sordariales</taxon>
        <taxon>Sordariales incertae sedis</taxon>
        <taxon>Madurella</taxon>
    </lineage>
</organism>
<dbReference type="EMBL" id="BAAFSV010000002">
    <property type="protein sequence ID" value="GAB1314265.1"/>
    <property type="molecule type" value="Genomic_DNA"/>
</dbReference>
<reference evidence="3 4" key="1">
    <citation type="submission" date="2024-09" db="EMBL/GenBank/DDBJ databases">
        <title>Itraconazole resistance in Madurella fahalii resulting from another homologue of gene encoding cytochrome P450 14-alpha sterol demethylase (CYP51).</title>
        <authorList>
            <person name="Yoshioka I."/>
            <person name="Fahal A.H."/>
            <person name="Kaneko S."/>
            <person name="Yaguchi T."/>
        </authorList>
    </citation>
    <scope>NUCLEOTIDE SEQUENCE [LARGE SCALE GENOMIC DNA]</scope>
    <source>
        <strain evidence="3 4">IFM 68171</strain>
    </source>
</reference>
<accession>A0ABQ0G9K9</accession>
<feature type="compositionally biased region" description="Acidic residues" evidence="2">
    <location>
        <begin position="771"/>
        <end position="798"/>
    </location>
</feature>
<feature type="coiled-coil region" evidence="1">
    <location>
        <begin position="19"/>
        <end position="46"/>
    </location>
</feature>